<evidence type="ECO:0000313" key="2">
    <source>
        <dbReference type="Proteomes" id="UP001562425"/>
    </source>
</evidence>
<comment type="caution">
    <text evidence="1">The sequence shown here is derived from an EMBL/GenBank/DDBJ whole genome shotgun (WGS) entry which is preliminary data.</text>
</comment>
<dbReference type="AlphaFoldDB" id="A0ABD1CIY2"/>
<organism evidence="1 2">
    <name type="scientific">Culex pipiens pipiens</name>
    <name type="common">Northern house mosquito</name>
    <dbReference type="NCBI Taxonomy" id="38569"/>
    <lineage>
        <taxon>Eukaryota</taxon>
        <taxon>Metazoa</taxon>
        <taxon>Ecdysozoa</taxon>
        <taxon>Arthropoda</taxon>
        <taxon>Hexapoda</taxon>
        <taxon>Insecta</taxon>
        <taxon>Pterygota</taxon>
        <taxon>Neoptera</taxon>
        <taxon>Endopterygota</taxon>
        <taxon>Diptera</taxon>
        <taxon>Nematocera</taxon>
        <taxon>Culicoidea</taxon>
        <taxon>Culicidae</taxon>
        <taxon>Culicinae</taxon>
        <taxon>Culicini</taxon>
        <taxon>Culex</taxon>
        <taxon>Culex</taxon>
    </lineage>
</organism>
<sequence length="72" mass="8054">KKKNLLAMYPSGTLPTICGTGCGPCSPCCDPSPCGPCYYPCSYPAPKVPLCFLYGHMRFDHRMRLRNRGFYD</sequence>
<evidence type="ECO:0000313" key="1">
    <source>
        <dbReference type="EMBL" id="KAL1376357.1"/>
    </source>
</evidence>
<protein>
    <submittedName>
        <fullName evidence="1">Uncharacterized protein</fullName>
    </submittedName>
</protein>
<accession>A0ABD1CIY2</accession>
<gene>
    <name evidence="1" type="ORF">pipiens_016939</name>
</gene>
<proteinExistence type="predicted"/>
<reference evidence="1 2" key="1">
    <citation type="submission" date="2024-05" db="EMBL/GenBank/DDBJ databases">
        <title>Culex pipiens pipiens assembly and annotation.</title>
        <authorList>
            <person name="Alout H."/>
            <person name="Durand T."/>
        </authorList>
    </citation>
    <scope>NUCLEOTIDE SEQUENCE [LARGE SCALE GENOMIC DNA]</scope>
    <source>
        <strain evidence="1">HA-2024</strain>
        <tissue evidence="1">Whole body</tissue>
    </source>
</reference>
<keyword evidence="2" id="KW-1185">Reference proteome</keyword>
<feature type="non-terminal residue" evidence="1">
    <location>
        <position position="1"/>
    </location>
</feature>
<name>A0ABD1CIY2_CULPP</name>
<dbReference type="Proteomes" id="UP001562425">
    <property type="component" value="Unassembled WGS sequence"/>
</dbReference>
<dbReference type="EMBL" id="JBEHCU010011736">
    <property type="protein sequence ID" value="KAL1376357.1"/>
    <property type="molecule type" value="Genomic_DNA"/>
</dbReference>